<gene>
    <name evidence="1" type="ORF">NCTC10207_02231</name>
</gene>
<evidence type="ECO:0008006" key="3">
    <source>
        <dbReference type="Google" id="ProtNLM"/>
    </source>
</evidence>
<organism evidence="1 2">
    <name type="scientific">Rothia aeria</name>
    <dbReference type="NCBI Taxonomy" id="172042"/>
    <lineage>
        <taxon>Bacteria</taxon>
        <taxon>Bacillati</taxon>
        <taxon>Actinomycetota</taxon>
        <taxon>Actinomycetes</taxon>
        <taxon>Micrococcales</taxon>
        <taxon>Micrococcaceae</taxon>
        <taxon>Rothia</taxon>
    </lineage>
</organism>
<evidence type="ECO:0000313" key="2">
    <source>
        <dbReference type="Proteomes" id="UP000282386"/>
    </source>
</evidence>
<accession>A0A7Z9A5Z2</accession>
<dbReference type="AlphaFoldDB" id="A0A7Z9A5Z2"/>
<reference evidence="1 2" key="1">
    <citation type="submission" date="2018-12" db="EMBL/GenBank/DDBJ databases">
        <authorList>
            <consortium name="Pathogen Informatics"/>
        </authorList>
    </citation>
    <scope>NUCLEOTIDE SEQUENCE [LARGE SCALE GENOMIC DNA]</scope>
    <source>
        <strain evidence="1 2">NCTC10207</strain>
    </source>
</reference>
<proteinExistence type="predicted"/>
<evidence type="ECO:0000313" key="1">
    <source>
        <dbReference type="EMBL" id="VEI24736.1"/>
    </source>
</evidence>
<sequence>MSLYELVETAQAILISYILTDGSAQAVSDVVEAISVFLRRLR</sequence>
<dbReference type="EMBL" id="LR134479">
    <property type="protein sequence ID" value="VEI24736.1"/>
    <property type="molecule type" value="Genomic_DNA"/>
</dbReference>
<protein>
    <recommendedName>
        <fullName evidence="3">Cell division protein FtsL</fullName>
    </recommendedName>
</protein>
<name>A0A7Z9A5Z2_9MICC</name>
<dbReference type="Proteomes" id="UP000282386">
    <property type="component" value="Chromosome"/>
</dbReference>